<feature type="signal peptide" evidence="1">
    <location>
        <begin position="1"/>
        <end position="30"/>
    </location>
</feature>
<gene>
    <name evidence="2" type="primary">estB_3</name>
    <name evidence="2" type="ORF">BTM25_42210</name>
</gene>
<keyword evidence="1" id="KW-0732">Signal</keyword>
<dbReference type="GO" id="GO:0016042">
    <property type="term" value="P:lipid catabolic process"/>
    <property type="evidence" value="ECO:0007669"/>
    <property type="project" value="InterPro"/>
</dbReference>
<dbReference type="Pfam" id="PF01674">
    <property type="entry name" value="Lipase_2"/>
    <property type="match status" value="1"/>
</dbReference>
<evidence type="ECO:0000256" key="1">
    <source>
        <dbReference type="SAM" id="SignalP"/>
    </source>
</evidence>
<dbReference type="SUPFAM" id="SSF53474">
    <property type="entry name" value="alpha/beta-Hydrolases"/>
    <property type="match status" value="1"/>
</dbReference>
<dbReference type="PANTHER" id="PTHR32015">
    <property type="entry name" value="FASTING INDUCED LIPASE"/>
    <property type="match status" value="1"/>
</dbReference>
<comment type="caution">
    <text evidence="2">The sequence shown here is derived from an EMBL/GenBank/DDBJ whole genome shotgun (WGS) entry which is preliminary data.</text>
</comment>
<evidence type="ECO:0000313" key="2">
    <source>
        <dbReference type="EMBL" id="POM25573.1"/>
    </source>
</evidence>
<dbReference type="Gene3D" id="3.40.50.1820">
    <property type="entry name" value="alpha/beta hydrolase"/>
    <property type="match status" value="1"/>
</dbReference>
<feature type="chain" id="PRO_5038480578" evidence="1">
    <location>
        <begin position="31"/>
        <end position="308"/>
    </location>
</feature>
<protein>
    <submittedName>
        <fullName evidence="2">Extracellular esterase EstB</fullName>
        <ecNumber evidence="2">3.1.1.3</ecNumber>
    </submittedName>
</protein>
<dbReference type="RefSeq" id="WP_103564534.1">
    <property type="nucleotide sequence ID" value="NZ_MTBP01000002.1"/>
</dbReference>
<dbReference type="EMBL" id="MTBP01000002">
    <property type="protein sequence ID" value="POM25573.1"/>
    <property type="molecule type" value="Genomic_DNA"/>
</dbReference>
<keyword evidence="3" id="KW-1185">Reference proteome</keyword>
<dbReference type="GO" id="GO:0004806">
    <property type="term" value="F:triacylglycerol lipase activity"/>
    <property type="evidence" value="ECO:0007669"/>
    <property type="project" value="UniProtKB-EC"/>
</dbReference>
<dbReference type="AlphaFoldDB" id="A0A2P4UKI8"/>
<keyword evidence="2" id="KW-0378">Hydrolase</keyword>
<reference evidence="2 3" key="1">
    <citation type="journal article" date="2017" name="Chemistry">
        <title>Isolation, Biosynthesis and Chemical Modifications of Rubterolones A-F: Rare Tropolone Alkaloids from Actinomadura sp. 5-2.</title>
        <authorList>
            <person name="Guo H."/>
            <person name="Benndorf R."/>
            <person name="Leichnitz D."/>
            <person name="Klassen J.L."/>
            <person name="Vollmers J."/>
            <person name="Gorls H."/>
            <person name="Steinacker M."/>
            <person name="Weigel C."/>
            <person name="Dahse H.M."/>
            <person name="Kaster A.K."/>
            <person name="de Beer Z.W."/>
            <person name="Poulsen M."/>
            <person name="Beemelmanns C."/>
        </authorList>
    </citation>
    <scope>NUCLEOTIDE SEQUENCE [LARGE SCALE GENOMIC DNA]</scope>
    <source>
        <strain evidence="2 3">5-2</strain>
    </source>
</reference>
<sequence length="308" mass="31825" precursor="true">MFGSARRIWRRAVFAPAVAAVAALSLPAAAQADTALPVKYSSLDALPGVFSSAPPPGANDFSCKPSAAHPRPVVLVEGTSATMALNFNAMSPLLKNNGYCVFALNYGKYGALTAVGDIPTSAGELAVFVDKVLAATGADKVDLVGHSQGGGITPRYYLKFNGGAAKVASLVGLAPSNHGASVSGFADLLKIFPFLQVPLDALGGPAWVQQAPGSAVLTKLNAGGDTMPGVKYTVIASKYDEVVTPYESAFLTGPDVTNITVQNVCDQDYTEHLAIAFDHVALRLMLNALDPAHEVKPTCSQVLPLIGG</sequence>
<dbReference type="InterPro" id="IPR029058">
    <property type="entry name" value="AB_hydrolase_fold"/>
</dbReference>
<accession>A0A2P4UKI8</accession>
<name>A0A2P4UKI8_9ACTN</name>
<dbReference type="InterPro" id="IPR002918">
    <property type="entry name" value="Lipase_EstA/Esterase_EstB"/>
</dbReference>
<proteinExistence type="predicted"/>
<dbReference type="PANTHER" id="PTHR32015:SF1">
    <property type="entry name" value="LIPASE"/>
    <property type="match status" value="1"/>
</dbReference>
<dbReference type="Proteomes" id="UP000242367">
    <property type="component" value="Unassembled WGS sequence"/>
</dbReference>
<organism evidence="2 3">
    <name type="scientific">Actinomadura rubteroloni</name>
    <dbReference type="NCBI Taxonomy" id="1926885"/>
    <lineage>
        <taxon>Bacteria</taxon>
        <taxon>Bacillati</taxon>
        <taxon>Actinomycetota</taxon>
        <taxon>Actinomycetes</taxon>
        <taxon>Streptosporangiales</taxon>
        <taxon>Thermomonosporaceae</taxon>
        <taxon>Actinomadura</taxon>
    </lineage>
</organism>
<dbReference type="EC" id="3.1.1.3" evidence="2"/>
<evidence type="ECO:0000313" key="3">
    <source>
        <dbReference type="Proteomes" id="UP000242367"/>
    </source>
</evidence>